<evidence type="ECO:0000313" key="3">
    <source>
        <dbReference type="EMBL" id="GAA3915047.1"/>
    </source>
</evidence>
<dbReference type="SUPFAM" id="SSF56524">
    <property type="entry name" value="Oxidoreductase molybdopterin-binding domain"/>
    <property type="match status" value="1"/>
</dbReference>
<dbReference type="InterPro" id="IPR000572">
    <property type="entry name" value="OxRdtase_Mopterin-bd_dom"/>
</dbReference>
<protein>
    <submittedName>
        <fullName evidence="3">Molybdopterin-dependent oxidoreductase</fullName>
    </submittedName>
</protein>
<evidence type="ECO:0000313" key="4">
    <source>
        <dbReference type="Proteomes" id="UP001499994"/>
    </source>
</evidence>
<dbReference type="Gene3D" id="3.90.420.10">
    <property type="entry name" value="Oxidoreductase, molybdopterin-binding domain"/>
    <property type="match status" value="1"/>
</dbReference>
<evidence type="ECO:0000256" key="1">
    <source>
        <dbReference type="SAM" id="SignalP"/>
    </source>
</evidence>
<name>A0ABP7M8Q7_9GAMM</name>
<dbReference type="Proteomes" id="UP001499994">
    <property type="component" value="Unassembled WGS sequence"/>
</dbReference>
<accession>A0ABP7M8Q7</accession>
<organism evidence="3 4">
    <name type="scientific">Gibbsiella dentisursi</name>
    <dbReference type="NCBI Taxonomy" id="796890"/>
    <lineage>
        <taxon>Bacteria</taxon>
        <taxon>Pseudomonadati</taxon>
        <taxon>Pseudomonadota</taxon>
        <taxon>Gammaproteobacteria</taxon>
        <taxon>Enterobacterales</taxon>
        <taxon>Yersiniaceae</taxon>
        <taxon>Gibbsiella</taxon>
    </lineage>
</organism>
<keyword evidence="4" id="KW-1185">Reference proteome</keyword>
<proteinExistence type="predicted"/>
<comment type="caution">
    <text evidence="3">The sequence shown here is derived from an EMBL/GenBank/DDBJ whole genome shotgun (WGS) entry which is preliminary data.</text>
</comment>
<dbReference type="EMBL" id="BAABDG010000011">
    <property type="protein sequence ID" value="GAA3915047.1"/>
    <property type="molecule type" value="Genomic_DNA"/>
</dbReference>
<reference evidence="4" key="1">
    <citation type="journal article" date="2019" name="Int. J. Syst. Evol. Microbiol.">
        <title>The Global Catalogue of Microorganisms (GCM) 10K type strain sequencing project: providing services to taxonomists for standard genome sequencing and annotation.</title>
        <authorList>
            <consortium name="The Broad Institute Genomics Platform"/>
            <consortium name="The Broad Institute Genome Sequencing Center for Infectious Disease"/>
            <person name="Wu L."/>
            <person name="Ma J."/>
        </authorList>
    </citation>
    <scope>NUCLEOTIDE SEQUENCE [LARGE SCALE GENOMIC DNA]</scope>
    <source>
        <strain evidence="4">JCM 17201</strain>
    </source>
</reference>
<dbReference type="Pfam" id="PF00174">
    <property type="entry name" value="Oxidored_molyb"/>
    <property type="match status" value="1"/>
</dbReference>
<sequence>MIMPLLKRVMFALLALVMIQSSAYSFTLEVSGKIKNTNDDTHTRYIFTDKQLYAMPVSSIITSTSWTPKKNFEGVLLSQILETVGAEGSTMTFYALNDYTIDVPVSDVAKYQMILAYRMDGIPLQVKNFGPLFLIYPRDSGDTELNSPLYNSRFIWQINRVVIK</sequence>
<feature type="chain" id="PRO_5047516097" evidence="1">
    <location>
        <begin position="24"/>
        <end position="164"/>
    </location>
</feature>
<feature type="signal peptide" evidence="1">
    <location>
        <begin position="1"/>
        <end position="23"/>
    </location>
</feature>
<dbReference type="RefSeq" id="WP_279025427.1">
    <property type="nucleotide sequence ID" value="NZ_BAABDG010000011.1"/>
</dbReference>
<dbReference type="InterPro" id="IPR036374">
    <property type="entry name" value="OxRdtase_Mopterin-bd_sf"/>
</dbReference>
<feature type="domain" description="Oxidoreductase molybdopterin-binding" evidence="2">
    <location>
        <begin position="67"/>
        <end position="138"/>
    </location>
</feature>
<keyword evidence="1" id="KW-0732">Signal</keyword>
<gene>
    <name evidence="3" type="ORF">GCM10022405_45170</name>
</gene>
<evidence type="ECO:0000259" key="2">
    <source>
        <dbReference type="Pfam" id="PF00174"/>
    </source>
</evidence>